<gene>
    <name evidence="3" type="ORF">GCM10023156_21550</name>
</gene>
<comment type="caution">
    <text evidence="3">The sequence shown here is derived from an EMBL/GenBank/DDBJ whole genome shotgun (WGS) entry which is preliminary data.</text>
</comment>
<dbReference type="InterPro" id="IPR007712">
    <property type="entry name" value="RelE/ParE_toxin"/>
</dbReference>
<sequence>MMPRLIIAPSAQQDLSDIYDYIARDKPIAAANWVERIEEKCKLIATTPEFGERRPEYGADIHSSVVGRYVIFFRPIRDGIEVARVIAGDRDIRSL</sequence>
<reference evidence="4" key="1">
    <citation type="journal article" date="2019" name="Int. J. Syst. Evol. Microbiol.">
        <title>The Global Catalogue of Microorganisms (GCM) 10K type strain sequencing project: providing services to taxonomists for standard genome sequencing and annotation.</title>
        <authorList>
            <consortium name="The Broad Institute Genomics Platform"/>
            <consortium name="The Broad Institute Genome Sequencing Center for Infectious Disease"/>
            <person name="Wu L."/>
            <person name="Ma J."/>
        </authorList>
    </citation>
    <scope>NUCLEOTIDE SEQUENCE [LARGE SCALE GENOMIC DNA]</scope>
    <source>
        <strain evidence="4">JCM 17759</strain>
    </source>
</reference>
<dbReference type="Proteomes" id="UP001500840">
    <property type="component" value="Unassembled WGS sequence"/>
</dbReference>
<protein>
    <submittedName>
        <fullName evidence="3">Type II toxin-antitoxin system RelE/ParE family toxin</fullName>
    </submittedName>
</protein>
<dbReference type="PANTHER" id="PTHR33755">
    <property type="entry name" value="TOXIN PARE1-RELATED"/>
    <property type="match status" value="1"/>
</dbReference>
<keyword evidence="4" id="KW-1185">Reference proteome</keyword>
<name>A0ABP8MKV6_9BACT</name>
<evidence type="ECO:0000313" key="3">
    <source>
        <dbReference type="EMBL" id="GAA4452359.1"/>
    </source>
</evidence>
<keyword evidence="2" id="KW-1277">Toxin-antitoxin system</keyword>
<evidence type="ECO:0000313" key="4">
    <source>
        <dbReference type="Proteomes" id="UP001500840"/>
    </source>
</evidence>
<evidence type="ECO:0000256" key="2">
    <source>
        <dbReference type="ARBA" id="ARBA00022649"/>
    </source>
</evidence>
<dbReference type="Gene3D" id="3.30.2310.20">
    <property type="entry name" value="RelE-like"/>
    <property type="match status" value="1"/>
</dbReference>
<evidence type="ECO:0000256" key="1">
    <source>
        <dbReference type="ARBA" id="ARBA00006226"/>
    </source>
</evidence>
<accession>A0ABP8MKV6</accession>
<proteinExistence type="inferred from homology"/>
<dbReference type="InterPro" id="IPR051803">
    <property type="entry name" value="TA_system_RelE-like_toxin"/>
</dbReference>
<dbReference type="Pfam" id="PF05016">
    <property type="entry name" value="ParE_toxin"/>
    <property type="match status" value="1"/>
</dbReference>
<dbReference type="PANTHER" id="PTHR33755:SF6">
    <property type="entry name" value="PLASMID STABILIZATION SYSTEM PROTEIN"/>
    <property type="match status" value="1"/>
</dbReference>
<dbReference type="EMBL" id="BAABGA010000029">
    <property type="protein sequence ID" value="GAA4452359.1"/>
    <property type="molecule type" value="Genomic_DNA"/>
</dbReference>
<comment type="similarity">
    <text evidence="1">Belongs to the RelE toxin family.</text>
</comment>
<organism evidence="3 4">
    <name type="scientific">Novipirellula rosea</name>
    <dbReference type="NCBI Taxonomy" id="1031540"/>
    <lineage>
        <taxon>Bacteria</taxon>
        <taxon>Pseudomonadati</taxon>
        <taxon>Planctomycetota</taxon>
        <taxon>Planctomycetia</taxon>
        <taxon>Pirellulales</taxon>
        <taxon>Pirellulaceae</taxon>
        <taxon>Novipirellula</taxon>
    </lineage>
</organism>
<dbReference type="InterPro" id="IPR035093">
    <property type="entry name" value="RelE/ParE_toxin_dom_sf"/>
</dbReference>